<dbReference type="Pfam" id="PF00498">
    <property type="entry name" value="FHA"/>
    <property type="match status" value="1"/>
</dbReference>
<feature type="compositionally biased region" description="Pro residues" evidence="1">
    <location>
        <begin position="239"/>
        <end position="248"/>
    </location>
</feature>
<dbReference type="Proteomes" id="UP000019095">
    <property type="component" value="Chromosome"/>
</dbReference>
<feature type="region of interest" description="Disordered" evidence="1">
    <location>
        <begin position="228"/>
        <end position="340"/>
    </location>
</feature>
<gene>
    <name evidence="3" type="ORF">MIM_c06480</name>
</gene>
<dbReference type="EMBL" id="CP003915">
    <property type="protein sequence ID" value="AHG62749.1"/>
    <property type="molecule type" value="Genomic_DNA"/>
</dbReference>
<proteinExistence type="predicted"/>
<protein>
    <submittedName>
        <fullName evidence="3">Forkhead-associated (FHA) domain-containing protein</fullName>
    </submittedName>
</protein>
<sequence length="370" mass="38824">MKLTVQHLHNATTFTCQLQPPGGTIGRGEQNDLNLPDSSGDLSTLQAIVRMQDTGNTGTLLNMSSMSHVAVNDTPLGLSQEVSVSCGDRITVGDYLIIVNEPSAAATASAAPAATPAALNDKELSATPYDTAAFSGKTVAAGTPVATSAFAATPMTAPGNDEALPTWHPAYKAPAEQTASTGQPDPYPEEHPLGTPINRMPPPAPVANTTVAPLGDSQAVSRALPDNAMAAPPADASDNPPPEPPAPVPEEDPDDIFKDLLSGPGVLPVGGSTPDERHPFDMESATNRNHHNPVELLRPEGMRHPSIDGDPLDALPSDGTDKDRYTIFSDDSPTTLNKDTALDSHKQDNILDTLHRAVHAGYKDKYPEKK</sequence>
<organism evidence="3 4">
    <name type="scientific">Advenella mimigardefordensis (strain DSM 17166 / LMG 22922 / DPN7)</name>
    <dbReference type="NCBI Taxonomy" id="1247726"/>
    <lineage>
        <taxon>Bacteria</taxon>
        <taxon>Pseudomonadati</taxon>
        <taxon>Pseudomonadota</taxon>
        <taxon>Betaproteobacteria</taxon>
        <taxon>Burkholderiales</taxon>
        <taxon>Alcaligenaceae</taxon>
    </lineage>
</organism>
<evidence type="ECO:0000313" key="4">
    <source>
        <dbReference type="Proteomes" id="UP000019095"/>
    </source>
</evidence>
<dbReference type="STRING" id="1247726.MIM_c06480"/>
<dbReference type="OrthoDB" id="273564at2"/>
<feature type="compositionally biased region" description="Low complexity" evidence="1">
    <location>
        <begin position="260"/>
        <end position="272"/>
    </location>
</feature>
<dbReference type="InterPro" id="IPR008984">
    <property type="entry name" value="SMAD_FHA_dom_sf"/>
</dbReference>
<evidence type="ECO:0000259" key="2">
    <source>
        <dbReference type="Pfam" id="PF00498"/>
    </source>
</evidence>
<evidence type="ECO:0000313" key="3">
    <source>
        <dbReference type="EMBL" id="AHG62749.1"/>
    </source>
</evidence>
<dbReference type="Gene3D" id="2.60.200.20">
    <property type="match status" value="1"/>
</dbReference>
<dbReference type="AlphaFoldDB" id="W0P7D2"/>
<dbReference type="KEGG" id="amim:MIM_c06480"/>
<dbReference type="RefSeq" id="WP_025371353.1">
    <property type="nucleotide sequence ID" value="NZ_CP003915.1"/>
</dbReference>
<reference evidence="3 4" key="1">
    <citation type="journal article" date="2014" name="Microbiology">
        <title>Unravelling the complete genome sequence of Advenella mimigardefordensis strain DPN7T and novel insights in the catabolism of the xenobiotic polythioester precursor 3,3'-dithiodipropionate.</title>
        <authorList>
            <person name="Wubbeler J.H."/>
            <person name="Hiessl S."/>
            <person name="Schuldes J."/>
            <person name="Thurmer A."/>
            <person name="Daniel R."/>
            <person name="Steinbuchel A."/>
        </authorList>
    </citation>
    <scope>NUCLEOTIDE SEQUENCE [LARGE SCALE GENOMIC DNA]</scope>
    <source>
        <strain evidence="4">DSM 17166 / LMG 22922 / DPN7</strain>
    </source>
</reference>
<feature type="domain" description="FHA" evidence="2">
    <location>
        <begin position="24"/>
        <end position="93"/>
    </location>
</feature>
<feature type="compositionally biased region" description="Basic and acidic residues" evidence="1">
    <location>
        <begin position="297"/>
        <end position="307"/>
    </location>
</feature>
<dbReference type="SUPFAM" id="SSF49879">
    <property type="entry name" value="SMAD/FHA domain"/>
    <property type="match status" value="1"/>
</dbReference>
<dbReference type="InterPro" id="IPR000253">
    <property type="entry name" value="FHA_dom"/>
</dbReference>
<evidence type="ECO:0000256" key="1">
    <source>
        <dbReference type="SAM" id="MobiDB-lite"/>
    </source>
</evidence>
<feature type="compositionally biased region" description="Polar residues" evidence="1">
    <location>
        <begin position="329"/>
        <end position="338"/>
    </location>
</feature>
<dbReference type="PATRIC" id="fig|1247726.3.peg.703"/>
<feature type="region of interest" description="Disordered" evidence="1">
    <location>
        <begin position="174"/>
        <end position="211"/>
    </location>
</feature>
<keyword evidence="4" id="KW-1185">Reference proteome</keyword>
<dbReference type="CDD" id="cd00060">
    <property type="entry name" value="FHA"/>
    <property type="match status" value="1"/>
</dbReference>
<feature type="compositionally biased region" description="Low complexity" evidence="1">
    <location>
        <begin position="228"/>
        <end position="238"/>
    </location>
</feature>
<dbReference type="eggNOG" id="COG3170">
    <property type="taxonomic scope" value="Bacteria"/>
</dbReference>
<accession>W0P7D2</accession>
<dbReference type="HOGENOM" id="CLU_747288_0_0_4"/>
<name>W0P7D2_ADVMD</name>